<sequence>MDRDAQDIRRHGELEKAKDRGTANIAEYFSGIPADLLTGLPEVIKSLPGKLDEDMLDILAGAQQALEMRDAEDD</sequence>
<organism evidence="1">
    <name type="scientific">marine sediment metagenome</name>
    <dbReference type="NCBI Taxonomy" id="412755"/>
    <lineage>
        <taxon>unclassified sequences</taxon>
        <taxon>metagenomes</taxon>
        <taxon>ecological metagenomes</taxon>
    </lineage>
</organism>
<proteinExistence type="predicted"/>
<comment type="caution">
    <text evidence="1">The sequence shown here is derived from an EMBL/GenBank/DDBJ whole genome shotgun (WGS) entry which is preliminary data.</text>
</comment>
<dbReference type="AlphaFoldDB" id="A0A0F9WRG5"/>
<gene>
    <name evidence="1" type="ORF">LCGC14_0244230</name>
</gene>
<name>A0A0F9WRG5_9ZZZZ</name>
<dbReference type="EMBL" id="LAZR01000125">
    <property type="protein sequence ID" value="KKN88816.1"/>
    <property type="molecule type" value="Genomic_DNA"/>
</dbReference>
<evidence type="ECO:0000313" key="1">
    <source>
        <dbReference type="EMBL" id="KKN88816.1"/>
    </source>
</evidence>
<protein>
    <submittedName>
        <fullName evidence="1">Uncharacterized protein</fullName>
    </submittedName>
</protein>
<accession>A0A0F9WRG5</accession>
<reference evidence="1" key="1">
    <citation type="journal article" date="2015" name="Nature">
        <title>Complex archaea that bridge the gap between prokaryotes and eukaryotes.</title>
        <authorList>
            <person name="Spang A."/>
            <person name="Saw J.H."/>
            <person name="Jorgensen S.L."/>
            <person name="Zaremba-Niedzwiedzka K."/>
            <person name="Martijn J."/>
            <person name="Lind A.E."/>
            <person name="van Eijk R."/>
            <person name="Schleper C."/>
            <person name="Guy L."/>
            <person name="Ettema T.J."/>
        </authorList>
    </citation>
    <scope>NUCLEOTIDE SEQUENCE</scope>
</reference>